<dbReference type="AlphaFoldDB" id="A0A0F5Q9B6"/>
<evidence type="ECO:0000256" key="1">
    <source>
        <dbReference type="ARBA" id="ARBA00010641"/>
    </source>
</evidence>
<comment type="similarity">
    <text evidence="1">Belongs to the sigma-70 factor family. ECF subfamily.</text>
</comment>
<dbReference type="InterPro" id="IPR013324">
    <property type="entry name" value="RNA_pol_sigma_r3/r4-like"/>
</dbReference>
<dbReference type="InterPro" id="IPR053866">
    <property type="entry name" value="PhyR_sigma2"/>
</dbReference>
<gene>
    <name evidence="7" type="ORF">WH87_12210</name>
</gene>
<dbReference type="RefSeq" id="WP_046137488.1">
    <property type="nucleotide sequence ID" value="NZ_LANJ01000019.1"/>
</dbReference>
<feature type="domain" description="RNA polymerase sigma factor 70 region 4 type 2" evidence="5">
    <location>
        <begin position="104"/>
        <end position="156"/>
    </location>
</feature>
<dbReference type="Gene3D" id="1.10.10.10">
    <property type="entry name" value="Winged helix-like DNA-binding domain superfamily/Winged helix DNA-binding domain"/>
    <property type="match status" value="1"/>
</dbReference>
<evidence type="ECO:0000256" key="3">
    <source>
        <dbReference type="ARBA" id="ARBA00023082"/>
    </source>
</evidence>
<dbReference type="PATRIC" id="fig|1293439.3.peg.2043"/>
<accession>A0A0F5Q9B6</accession>
<protein>
    <submittedName>
        <fullName evidence="7">RNA polymerase sigma factor</fullName>
    </submittedName>
</protein>
<dbReference type="Pfam" id="PF08281">
    <property type="entry name" value="Sigma70_r4_2"/>
    <property type="match status" value="1"/>
</dbReference>
<dbReference type="Pfam" id="PF22029">
    <property type="entry name" value="PhyR_sigma2"/>
    <property type="match status" value="1"/>
</dbReference>
<keyword evidence="8" id="KW-1185">Reference proteome</keyword>
<keyword evidence="4" id="KW-0804">Transcription</keyword>
<dbReference type="CDD" id="cd06171">
    <property type="entry name" value="Sigma70_r4"/>
    <property type="match status" value="1"/>
</dbReference>
<dbReference type="SUPFAM" id="SSF88946">
    <property type="entry name" value="Sigma2 domain of RNA polymerase sigma factors"/>
    <property type="match status" value="1"/>
</dbReference>
<reference evidence="7 8" key="1">
    <citation type="submission" date="2015-03" db="EMBL/GenBank/DDBJ databases">
        <authorList>
            <person name="Lepp D."/>
            <person name="Hassan Y.I."/>
            <person name="Li X.-Z."/>
            <person name="Zhou T."/>
        </authorList>
    </citation>
    <scope>NUCLEOTIDE SEQUENCE [LARGE SCALE GENOMIC DNA]</scope>
    <source>
        <strain evidence="7 8">E84</strain>
    </source>
</reference>
<dbReference type="Gene3D" id="1.10.1740.10">
    <property type="match status" value="1"/>
</dbReference>
<sequence>MAPRKLRKSDVLDELPALRRYALSLTRHAVDAEDLVHDTLVRAIERSSTFRSDGNLRGWLLSILHNLHVDGRRSGASAAGRDGEFAARTGENLPPNQFDNLRLAQVRRAFDLLPEQQREAMHLVTIEGLSYDEAAAVLGVPSGTVMSRISRGREALRRWESGPSLQLVKGGE</sequence>
<name>A0A0F5Q9B6_9HYPH</name>
<dbReference type="OrthoDB" id="9784272at2"/>
<keyword evidence="2" id="KW-0805">Transcription regulation</keyword>
<dbReference type="STRING" id="1293439.WH87_12210"/>
<dbReference type="InterPro" id="IPR013249">
    <property type="entry name" value="RNA_pol_sigma70_r4_t2"/>
</dbReference>
<comment type="caution">
    <text evidence="7">The sequence shown here is derived from an EMBL/GenBank/DDBJ whole genome shotgun (WGS) entry which is preliminary data.</text>
</comment>
<feature type="domain" description="PhyR sigma2" evidence="6">
    <location>
        <begin position="13"/>
        <end position="65"/>
    </location>
</feature>
<evidence type="ECO:0000313" key="8">
    <source>
        <dbReference type="Proteomes" id="UP000033411"/>
    </source>
</evidence>
<dbReference type="EMBL" id="LANJ01000019">
    <property type="protein sequence ID" value="KKC37311.1"/>
    <property type="molecule type" value="Genomic_DNA"/>
</dbReference>
<evidence type="ECO:0000259" key="6">
    <source>
        <dbReference type="Pfam" id="PF22029"/>
    </source>
</evidence>
<evidence type="ECO:0000313" key="7">
    <source>
        <dbReference type="EMBL" id="KKC37311.1"/>
    </source>
</evidence>
<dbReference type="GO" id="GO:0016987">
    <property type="term" value="F:sigma factor activity"/>
    <property type="evidence" value="ECO:0007669"/>
    <property type="project" value="UniProtKB-KW"/>
</dbReference>
<dbReference type="SUPFAM" id="SSF88659">
    <property type="entry name" value="Sigma3 and sigma4 domains of RNA polymerase sigma factors"/>
    <property type="match status" value="1"/>
</dbReference>
<dbReference type="PANTHER" id="PTHR43133:SF25">
    <property type="entry name" value="RNA POLYMERASE SIGMA FACTOR RFAY-RELATED"/>
    <property type="match status" value="1"/>
</dbReference>
<dbReference type="InterPro" id="IPR036388">
    <property type="entry name" value="WH-like_DNA-bd_sf"/>
</dbReference>
<dbReference type="NCBIfam" id="TIGR02937">
    <property type="entry name" value="sigma70-ECF"/>
    <property type="match status" value="1"/>
</dbReference>
<dbReference type="GO" id="GO:0006352">
    <property type="term" value="P:DNA-templated transcription initiation"/>
    <property type="evidence" value="ECO:0007669"/>
    <property type="project" value="InterPro"/>
</dbReference>
<dbReference type="InterPro" id="IPR014284">
    <property type="entry name" value="RNA_pol_sigma-70_dom"/>
</dbReference>
<dbReference type="PANTHER" id="PTHR43133">
    <property type="entry name" value="RNA POLYMERASE ECF-TYPE SIGMA FACTO"/>
    <property type="match status" value="1"/>
</dbReference>
<evidence type="ECO:0000256" key="2">
    <source>
        <dbReference type="ARBA" id="ARBA00023015"/>
    </source>
</evidence>
<organism evidence="7 8">
    <name type="scientific">Devosia epidermidihirudinis</name>
    <dbReference type="NCBI Taxonomy" id="1293439"/>
    <lineage>
        <taxon>Bacteria</taxon>
        <taxon>Pseudomonadati</taxon>
        <taxon>Pseudomonadota</taxon>
        <taxon>Alphaproteobacteria</taxon>
        <taxon>Hyphomicrobiales</taxon>
        <taxon>Devosiaceae</taxon>
        <taxon>Devosia</taxon>
    </lineage>
</organism>
<evidence type="ECO:0000259" key="5">
    <source>
        <dbReference type="Pfam" id="PF08281"/>
    </source>
</evidence>
<evidence type="ECO:0000256" key="4">
    <source>
        <dbReference type="ARBA" id="ARBA00023163"/>
    </source>
</evidence>
<proteinExistence type="inferred from homology"/>
<dbReference type="NCBIfam" id="NF009164">
    <property type="entry name" value="PRK12511.1"/>
    <property type="match status" value="1"/>
</dbReference>
<dbReference type="InterPro" id="IPR013325">
    <property type="entry name" value="RNA_pol_sigma_r2"/>
</dbReference>
<dbReference type="GO" id="GO:0003677">
    <property type="term" value="F:DNA binding"/>
    <property type="evidence" value="ECO:0007669"/>
    <property type="project" value="InterPro"/>
</dbReference>
<keyword evidence="3" id="KW-0731">Sigma factor</keyword>
<dbReference type="Proteomes" id="UP000033411">
    <property type="component" value="Unassembled WGS sequence"/>
</dbReference>
<dbReference type="InterPro" id="IPR039425">
    <property type="entry name" value="RNA_pol_sigma-70-like"/>
</dbReference>